<evidence type="ECO:0000313" key="2">
    <source>
        <dbReference type="Proteomes" id="UP001227268"/>
    </source>
</evidence>
<keyword evidence="2" id="KW-1185">Reference proteome</keyword>
<evidence type="ECO:0000313" key="1">
    <source>
        <dbReference type="EMBL" id="KAJ9106209.1"/>
    </source>
</evidence>
<protein>
    <submittedName>
        <fullName evidence="1">Uncharacterized protein</fullName>
    </submittedName>
</protein>
<accession>A0ACC2W3A4</accession>
<proteinExistence type="predicted"/>
<organism evidence="1 2">
    <name type="scientific">Naganishia friedmannii</name>
    <dbReference type="NCBI Taxonomy" id="89922"/>
    <lineage>
        <taxon>Eukaryota</taxon>
        <taxon>Fungi</taxon>
        <taxon>Dikarya</taxon>
        <taxon>Basidiomycota</taxon>
        <taxon>Agaricomycotina</taxon>
        <taxon>Tremellomycetes</taxon>
        <taxon>Filobasidiales</taxon>
        <taxon>Filobasidiaceae</taxon>
        <taxon>Naganishia</taxon>
    </lineage>
</organism>
<dbReference type="Proteomes" id="UP001227268">
    <property type="component" value="Unassembled WGS sequence"/>
</dbReference>
<gene>
    <name evidence="1" type="ORF">QFC21_001353</name>
</gene>
<reference evidence="1" key="1">
    <citation type="submission" date="2023-04" db="EMBL/GenBank/DDBJ databases">
        <title>Draft Genome sequencing of Naganishia species isolated from polar environments using Oxford Nanopore Technology.</title>
        <authorList>
            <person name="Leo P."/>
            <person name="Venkateswaran K."/>
        </authorList>
    </citation>
    <scope>NUCLEOTIDE SEQUENCE</scope>
    <source>
        <strain evidence="1">MNA-CCFEE 5423</strain>
    </source>
</reference>
<dbReference type="EMBL" id="JASBWT010000003">
    <property type="protein sequence ID" value="KAJ9106209.1"/>
    <property type="molecule type" value="Genomic_DNA"/>
</dbReference>
<sequence>MFKNGIPQMLTSYQSACQVVIGTYQQEIWNLNSAIRQKTNIIQSQERHLQQAVTLNQNLVSQLNQCTAAAEQQSAPKDTTAIPLLEAKQELEVHIKERKELEAVLQQARACLQKANEEKFNLHGELNKSKTDNAKAIDLYKLMYSTQLKSRSDQSKSFENQIAGLKLQHAAELKREREKRTRLESGMDSLTRDQLSVINDLQDKVDDQADTISSYELAMLALDEHDGRFEASAEPYAEDAVQVEFDLAEEPDDYEEKQAVNLRDAVAERNQLRVEIEKMGKEHAAAFDRIRDEHAEEMGEARKKQAAKLQQVHAWRDKLLVEVDKMGKKHAKLETNSQEQESTIGSLRLQVEDQQHIITDLELQKTSSEKNFEKLLALLSESASEEMKMRKMTLESIQQQATQLPVLFPLPSPPGCSTLSGFLHQSRNSVLPIANDQHFATLDKKPAFGDPPKPAVTGFIDQASSAVSPISSRGAQLSVSSQSASLPSALNLNPAETKSPTTLSGQNGASPIDRKRKWNRIYSPNEEGPERDGSKR</sequence>
<comment type="caution">
    <text evidence="1">The sequence shown here is derived from an EMBL/GenBank/DDBJ whole genome shotgun (WGS) entry which is preliminary data.</text>
</comment>
<name>A0ACC2W3A4_9TREE</name>